<name>N6UM22_DENPD</name>
<dbReference type="HOGENOM" id="CLU_1983832_0_0_1"/>
<organism evidence="1">
    <name type="scientific">Dendroctonus ponderosae</name>
    <name type="common">Mountain pine beetle</name>
    <dbReference type="NCBI Taxonomy" id="77166"/>
    <lineage>
        <taxon>Eukaryota</taxon>
        <taxon>Metazoa</taxon>
        <taxon>Ecdysozoa</taxon>
        <taxon>Arthropoda</taxon>
        <taxon>Hexapoda</taxon>
        <taxon>Insecta</taxon>
        <taxon>Pterygota</taxon>
        <taxon>Neoptera</taxon>
        <taxon>Endopterygota</taxon>
        <taxon>Coleoptera</taxon>
        <taxon>Polyphaga</taxon>
        <taxon>Cucujiformia</taxon>
        <taxon>Curculionidae</taxon>
        <taxon>Scolytinae</taxon>
        <taxon>Dendroctonus</taxon>
    </lineage>
</organism>
<sequence>MNCSIDSEKLRVGCYSEFLNYNNATINNEPYDLTGIYRGCFPLSIEDNSYMDHCSHNPTGNVIRVSCQTCNVSGCNTHTFDSNGLITGPGTGPIVVNRAVNILPSLSIITSGLMVSYMKLIFIANA</sequence>
<protein>
    <submittedName>
        <fullName evidence="1">Uncharacterized protein</fullName>
    </submittedName>
</protein>
<evidence type="ECO:0000313" key="1">
    <source>
        <dbReference type="EMBL" id="ENN81716.1"/>
    </source>
</evidence>
<reference evidence="1" key="1">
    <citation type="journal article" date="2013" name="Genome Biol.">
        <title>Draft genome of the mountain pine beetle, Dendroctonus ponderosae Hopkins, a major forest pest.</title>
        <authorList>
            <person name="Keeling C.I."/>
            <person name="Yuen M.M."/>
            <person name="Liao N.Y."/>
            <person name="Docking T.R."/>
            <person name="Chan S.K."/>
            <person name="Taylor G.A."/>
            <person name="Palmquist D.L."/>
            <person name="Jackman S.D."/>
            <person name="Nguyen A."/>
            <person name="Li M."/>
            <person name="Henderson H."/>
            <person name="Janes J.K."/>
            <person name="Zhao Y."/>
            <person name="Pandoh P."/>
            <person name="Moore R."/>
            <person name="Sperling F.A."/>
            <person name="Huber D.P."/>
            <person name="Birol I."/>
            <person name="Jones S.J."/>
            <person name="Bohlmann J."/>
        </authorList>
    </citation>
    <scope>NUCLEOTIDE SEQUENCE</scope>
</reference>
<feature type="non-terminal residue" evidence="1">
    <location>
        <position position="1"/>
    </location>
</feature>
<accession>N6UM22</accession>
<gene>
    <name evidence="1" type="ORF">YQE_01920</name>
</gene>
<proteinExistence type="predicted"/>
<dbReference type="AlphaFoldDB" id="N6UM22"/>
<dbReference type="EMBL" id="KB740071">
    <property type="protein sequence ID" value="ENN81716.1"/>
    <property type="molecule type" value="Genomic_DNA"/>
</dbReference>